<dbReference type="EMBL" id="CAXITT010000368">
    <property type="protein sequence ID" value="CAL1540055.1"/>
    <property type="molecule type" value="Genomic_DNA"/>
</dbReference>
<feature type="compositionally biased region" description="Basic and acidic residues" evidence="1">
    <location>
        <begin position="278"/>
        <end position="289"/>
    </location>
</feature>
<protein>
    <submittedName>
        <fullName evidence="2">Uncharacterized protein</fullName>
    </submittedName>
</protein>
<proteinExistence type="predicted"/>
<dbReference type="AlphaFoldDB" id="A0AAV2I2H9"/>
<name>A0AAV2I2H9_LYMST</name>
<feature type="compositionally biased region" description="Gly residues" evidence="1">
    <location>
        <begin position="354"/>
        <end position="363"/>
    </location>
</feature>
<evidence type="ECO:0000313" key="3">
    <source>
        <dbReference type="Proteomes" id="UP001497497"/>
    </source>
</evidence>
<comment type="caution">
    <text evidence="2">The sequence shown here is derived from an EMBL/GenBank/DDBJ whole genome shotgun (WGS) entry which is preliminary data.</text>
</comment>
<accession>A0AAV2I2H9</accession>
<sequence length="363" mass="40836">MNVTKTTVQSTAKALSGLTPMTNTVHRAPSLKDTLQNAPPINDALQPDIFSRLDAEVIERTRVANTQLDMRLHLQENIIRKHRHEAERCLLTEKSRVVDDLNRITSRMPAMARIQDFDDKFFTRRSTTDPSHLRHKKNYESEKNEGPICERCYIHHMPLKKKFYRKVTPDPILPAEDSSPHQILSESPAKDVFPHGSLPITEDTLLQNNDALRSAVSGRRQYIPGSEDVYRFLDRDTLGREKDLNQIQTPRLMPNEIWKGLVKNVCDQLVGRDLKPCGKRTRELSRGDTRASQSGKGNKERSRSFLTLSRASSKLSKRSDTASSMRHGKLKSGTRSLSRSDTSAGKATLKSAGRGTGTDGDVG</sequence>
<feature type="region of interest" description="Disordered" evidence="1">
    <location>
        <begin position="278"/>
        <end position="363"/>
    </location>
</feature>
<organism evidence="2 3">
    <name type="scientific">Lymnaea stagnalis</name>
    <name type="common">Great pond snail</name>
    <name type="synonym">Helix stagnalis</name>
    <dbReference type="NCBI Taxonomy" id="6523"/>
    <lineage>
        <taxon>Eukaryota</taxon>
        <taxon>Metazoa</taxon>
        <taxon>Spiralia</taxon>
        <taxon>Lophotrochozoa</taxon>
        <taxon>Mollusca</taxon>
        <taxon>Gastropoda</taxon>
        <taxon>Heterobranchia</taxon>
        <taxon>Euthyneura</taxon>
        <taxon>Panpulmonata</taxon>
        <taxon>Hygrophila</taxon>
        <taxon>Lymnaeoidea</taxon>
        <taxon>Lymnaeidae</taxon>
        <taxon>Lymnaea</taxon>
    </lineage>
</organism>
<feature type="compositionally biased region" description="Polar residues" evidence="1">
    <location>
        <begin position="333"/>
        <end position="345"/>
    </location>
</feature>
<reference evidence="2 3" key="1">
    <citation type="submission" date="2024-04" db="EMBL/GenBank/DDBJ databases">
        <authorList>
            <consortium name="Genoscope - CEA"/>
            <person name="William W."/>
        </authorList>
    </citation>
    <scope>NUCLEOTIDE SEQUENCE [LARGE SCALE GENOMIC DNA]</scope>
</reference>
<keyword evidence="3" id="KW-1185">Reference proteome</keyword>
<dbReference type="Proteomes" id="UP001497497">
    <property type="component" value="Unassembled WGS sequence"/>
</dbReference>
<evidence type="ECO:0000313" key="2">
    <source>
        <dbReference type="EMBL" id="CAL1540055.1"/>
    </source>
</evidence>
<gene>
    <name evidence="2" type="ORF">GSLYS_00013788001</name>
</gene>
<evidence type="ECO:0000256" key="1">
    <source>
        <dbReference type="SAM" id="MobiDB-lite"/>
    </source>
</evidence>